<dbReference type="SUPFAM" id="SSF52540">
    <property type="entry name" value="P-loop containing nucleoside triphosphate hydrolases"/>
    <property type="match status" value="1"/>
</dbReference>
<gene>
    <name evidence="1" type="ORF">EOD43_21020</name>
</gene>
<dbReference type="RefSeq" id="WP_127746106.1">
    <property type="nucleotide sequence ID" value="NZ_SACN01000004.1"/>
</dbReference>
<dbReference type="InterPro" id="IPR027417">
    <property type="entry name" value="P-loop_NTPase"/>
</dbReference>
<proteinExistence type="predicted"/>
<dbReference type="InterPro" id="IPR017026">
    <property type="entry name" value="ImuA"/>
</dbReference>
<dbReference type="OrthoDB" id="7202530at2"/>
<name>A0A437LWZ3_9SPHN</name>
<evidence type="ECO:0008006" key="3">
    <source>
        <dbReference type="Google" id="ProtNLM"/>
    </source>
</evidence>
<dbReference type="AlphaFoldDB" id="A0A437LWZ3"/>
<organism evidence="1 2">
    <name type="scientific">Sphingomonas crocodyli</name>
    <dbReference type="NCBI Taxonomy" id="1979270"/>
    <lineage>
        <taxon>Bacteria</taxon>
        <taxon>Pseudomonadati</taxon>
        <taxon>Pseudomonadota</taxon>
        <taxon>Alphaproteobacteria</taxon>
        <taxon>Sphingomonadales</taxon>
        <taxon>Sphingomonadaceae</taxon>
        <taxon>Sphingomonas</taxon>
    </lineage>
</organism>
<dbReference type="PIRSF" id="PIRSF034285">
    <property type="entry name" value="UCP034285"/>
    <property type="match status" value="1"/>
</dbReference>
<protein>
    <recommendedName>
        <fullName evidence="3">Protein ImuA</fullName>
    </recommendedName>
</protein>
<evidence type="ECO:0000313" key="1">
    <source>
        <dbReference type="EMBL" id="RVT89857.1"/>
    </source>
</evidence>
<reference evidence="1 2" key="1">
    <citation type="submission" date="2019-01" db="EMBL/GenBank/DDBJ databases">
        <authorList>
            <person name="Chen W.-M."/>
        </authorList>
    </citation>
    <scope>NUCLEOTIDE SEQUENCE [LARGE SCALE GENOMIC DNA]</scope>
    <source>
        <strain evidence="1 2">CCP-7</strain>
    </source>
</reference>
<dbReference type="EMBL" id="SACN01000004">
    <property type="protein sequence ID" value="RVT89857.1"/>
    <property type="molecule type" value="Genomic_DNA"/>
</dbReference>
<dbReference type="Gene3D" id="3.40.50.300">
    <property type="entry name" value="P-loop containing nucleotide triphosphate hydrolases"/>
    <property type="match status" value="1"/>
</dbReference>
<dbReference type="Proteomes" id="UP000282971">
    <property type="component" value="Unassembled WGS sequence"/>
</dbReference>
<sequence>MSASDHLLASLRARVDAIEGAKPRETSRFTLGHPDLDTRLDGGLPLGRLHELFAAEPGDQAAAIAFALILAMRGGNGPVVWVRQDDAVKAAGRLHPPGLVDLGFDPSRLVEVLAPDEKALLRTAGDAVRCTDVALLLIEPGRAPRAIDLTATRRLSVAAEASGVTVLLLRGSGEPAPSAAHSRWRVRAVPAVPLAADAPGHSAIDLTLLRHRGGIAEFSLTLEWNRDQLAFREPALSGAVVPVPAHRPAIA</sequence>
<evidence type="ECO:0000313" key="2">
    <source>
        <dbReference type="Proteomes" id="UP000282971"/>
    </source>
</evidence>
<accession>A0A437LWZ3</accession>
<keyword evidence="2" id="KW-1185">Reference proteome</keyword>
<comment type="caution">
    <text evidence="1">The sequence shown here is derived from an EMBL/GenBank/DDBJ whole genome shotgun (WGS) entry which is preliminary data.</text>
</comment>